<evidence type="ECO:0000256" key="4">
    <source>
        <dbReference type="ARBA" id="ARBA00022448"/>
    </source>
</evidence>
<evidence type="ECO:0000256" key="11">
    <source>
        <dbReference type="ARBA" id="ARBA00023136"/>
    </source>
</evidence>
<keyword evidence="7 12" id="KW-0375">Hydrogen ion transport</keyword>
<evidence type="ECO:0000256" key="10">
    <source>
        <dbReference type="ARBA" id="ARBA00023128"/>
    </source>
</evidence>
<comment type="similarity">
    <text evidence="2 12">Belongs to the ATPase protein 8 family.</text>
</comment>
<keyword evidence="10 12" id="KW-0496">Mitochondrion</keyword>
<evidence type="ECO:0000256" key="12">
    <source>
        <dbReference type="RuleBase" id="RU003661"/>
    </source>
</evidence>
<gene>
    <name evidence="14" type="primary">ATP8</name>
</gene>
<dbReference type="InterPro" id="IPR001421">
    <property type="entry name" value="ATP8_metazoa"/>
</dbReference>
<keyword evidence="11 13" id="KW-0472">Membrane</keyword>
<evidence type="ECO:0000256" key="6">
    <source>
        <dbReference type="ARBA" id="ARBA00022692"/>
    </source>
</evidence>
<reference evidence="14" key="1">
    <citation type="journal article" date="2020" name="Infect. Genet. Evol.">
        <title>Phylogeny of the North-Central American clade of blood-sucking reduviid bugs of the tribe Triatomini (Hemiptera: Triatominae) based on the mitochondrial genome.</title>
        <authorList>
            <person name="Aguilera-Uribe M."/>
            <person name="Meza-Lazaro R.N."/>
            <person name="Kieran T.J."/>
            <person name="Ibarra-Cerdena C.N."/>
            <person name="Zaldivar-Riveron A."/>
        </authorList>
    </citation>
    <scope>NUCLEOTIDE SEQUENCE</scope>
</reference>
<evidence type="ECO:0000256" key="8">
    <source>
        <dbReference type="ARBA" id="ARBA00022989"/>
    </source>
</evidence>
<geneLocation type="mitochondrion" evidence="14"/>
<dbReference type="AlphaFoldDB" id="A0A7U3RM05"/>
<evidence type="ECO:0000256" key="9">
    <source>
        <dbReference type="ARBA" id="ARBA00023065"/>
    </source>
</evidence>
<dbReference type="GO" id="GO:0015986">
    <property type="term" value="P:proton motive force-driven ATP synthesis"/>
    <property type="evidence" value="ECO:0007669"/>
    <property type="project" value="InterPro"/>
</dbReference>
<dbReference type="GO" id="GO:0015078">
    <property type="term" value="F:proton transmembrane transporter activity"/>
    <property type="evidence" value="ECO:0007669"/>
    <property type="project" value="InterPro"/>
</dbReference>
<dbReference type="GO" id="GO:0031966">
    <property type="term" value="C:mitochondrial membrane"/>
    <property type="evidence" value="ECO:0007669"/>
    <property type="project" value="UniProtKB-SubCell"/>
</dbReference>
<dbReference type="EMBL" id="MT556665">
    <property type="protein sequence ID" value="QKY63913.1"/>
    <property type="molecule type" value="Genomic_DNA"/>
</dbReference>
<evidence type="ECO:0000256" key="1">
    <source>
        <dbReference type="ARBA" id="ARBA00004304"/>
    </source>
</evidence>
<keyword evidence="8 13" id="KW-1133">Transmembrane helix</keyword>
<protein>
    <recommendedName>
        <fullName evidence="12">ATP synthase complex subunit 8</fullName>
    </recommendedName>
</protein>
<organism evidence="14">
    <name type="scientific">Triatoma vitticeps</name>
    <dbReference type="NCBI Taxonomy" id="65350"/>
    <lineage>
        <taxon>Eukaryota</taxon>
        <taxon>Metazoa</taxon>
        <taxon>Ecdysozoa</taxon>
        <taxon>Arthropoda</taxon>
        <taxon>Hexapoda</taxon>
        <taxon>Insecta</taxon>
        <taxon>Pterygota</taxon>
        <taxon>Neoptera</taxon>
        <taxon>Paraneoptera</taxon>
        <taxon>Hemiptera</taxon>
        <taxon>Heteroptera</taxon>
        <taxon>Panheteroptera</taxon>
        <taxon>Cimicomorpha</taxon>
        <taxon>Reduviidae</taxon>
        <taxon>Triatominae</taxon>
        <taxon>Triatoma</taxon>
    </lineage>
</organism>
<sequence>MPQMAPSWWTILFFMFTLSFLTMMFLLYSQTYNLPKIMSEHKITQPKINWKW</sequence>
<dbReference type="Pfam" id="PF00895">
    <property type="entry name" value="ATP-synt_8"/>
    <property type="match status" value="1"/>
</dbReference>
<evidence type="ECO:0000256" key="3">
    <source>
        <dbReference type="ARBA" id="ARBA00011291"/>
    </source>
</evidence>
<evidence type="ECO:0000256" key="5">
    <source>
        <dbReference type="ARBA" id="ARBA00022547"/>
    </source>
</evidence>
<dbReference type="GO" id="GO:0045259">
    <property type="term" value="C:proton-transporting ATP synthase complex"/>
    <property type="evidence" value="ECO:0007669"/>
    <property type="project" value="UniProtKB-KW"/>
</dbReference>
<name>A0A7U3RM05_9HEMI</name>
<keyword evidence="6 12" id="KW-0812">Transmembrane</keyword>
<evidence type="ECO:0000256" key="13">
    <source>
        <dbReference type="SAM" id="Phobius"/>
    </source>
</evidence>
<accession>A0A7U3RM05</accession>
<keyword evidence="9 12" id="KW-0406">Ion transport</keyword>
<feature type="transmembrane region" description="Helical" evidence="13">
    <location>
        <begin position="6"/>
        <end position="28"/>
    </location>
</feature>
<comment type="subunit">
    <text evidence="3">F-type ATPases have 2 components, CF(1) - the catalytic core - and CF(0) - the membrane proton channel.</text>
</comment>
<comment type="subcellular location">
    <subcellularLocation>
        <location evidence="1 12">Mitochondrion membrane</location>
        <topology evidence="1 12">Single-pass membrane protein</topology>
    </subcellularLocation>
</comment>
<evidence type="ECO:0000256" key="7">
    <source>
        <dbReference type="ARBA" id="ARBA00022781"/>
    </source>
</evidence>
<evidence type="ECO:0000256" key="2">
    <source>
        <dbReference type="ARBA" id="ARBA00008892"/>
    </source>
</evidence>
<keyword evidence="4 12" id="KW-0813">Transport</keyword>
<keyword evidence="5 12" id="KW-0138">CF(0)</keyword>
<proteinExistence type="inferred from homology"/>
<evidence type="ECO:0000313" key="14">
    <source>
        <dbReference type="EMBL" id="QKY63913.1"/>
    </source>
</evidence>